<organism evidence="3 4">
    <name type="scientific">Streptomyces yaizuensis</name>
    <dbReference type="NCBI Taxonomy" id="2989713"/>
    <lineage>
        <taxon>Bacteria</taxon>
        <taxon>Bacillati</taxon>
        <taxon>Actinomycetota</taxon>
        <taxon>Actinomycetes</taxon>
        <taxon>Kitasatosporales</taxon>
        <taxon>Streptomycetaceae</taxon>
        <taxon>Streptomyces</taxon>
    </lineage>
</organism>
<proteinExistence type="predicted"/>
<reference evidence="3 4" key="1">
    <citation type="submission" date="2022-10" db="EMBL/GenBank/DDBJ databases">
        <title>Draft genome sequence of Streptomyces sp. YSPA8.</title>
        <authorList>
            <person name="Moriuchi R."/>
            <person name="Dohra H."/>
            <person name="Yamamura H."/>
            <person name="Kodani S."/>
        </authorList>
    </citation>
    <scope>NUCLEOTIDE SEQUENCE [LARGE SCALE GENOMIC DNA]</scope>
    <source>
        <strain evidence="3 4">YSPA8</strain>
    </source>
</reference>
<keyword evidence="2" id="KW-1133">Transmembrane helix</keyword>
<dbReference type="RefSeq" id="WP_323445832.1">
    <property type="nucleotide sequence ID" value="NZ_BSBI01000002.1"/>
</dbReference>
<name>A0ABQ5NUB8_9ACTN</name>
<feature type="region of interest" description="Disordered" evidence="1">
    <location>
        <begin position="1"/>
        <end position="22"/>
    </location>
</feature>
<evidence type="ECO:0000313" key="4">
    <source>
        <dbReference type="Proteomes" id="UP001291653"/>
    </source>
</evidence>
<gene>
    <name evidence="3" type="ORF">SYYSPA8_05620</name>
</gene>
<evidence type="ECO:0000313" key="3">
    <source>
        <dbReference type="EMBL" id="GLF93743.1"/>
    </source>
</evidence>
<dbReference type="Proteomes" id="UP001291653">
    <property type="component" value="Unassembled WGS sequence"/>
</dbReference>
<protein>
    <submittedName>
        <fullName evidence="3">Membrane protein</fullName>
    </submittedName>
</protein>
<feature type="transmembrane region" description="Helical" evidence="2">
    <location>
        <begin position="70"/>
        <end position="92"/>
    </location>
</feature>
<keyword evidence="2" id="KW-0472">Membrane</keyword>
<keyword evidence="4" id="KW-1185">Reference proteome</keyword>
<keyword evidence="2" id="KW-0812">Transmembrane</keyword>
<accession>A0ABQ5NUB8</accession>
<evidence type="ECO:0000256" key="1">
    <source>
        <dbReference type="SAM" id="MobiDB-lite"/>
    </source>
</evidence>
<comment type="caution">
    <text evidence="3">The sequence shown here is derived from an EMBL/GenBank/DDBJ whole genome shotgun (WGS) entry which is preliminary data.</text>
</comment>
<evidence type="ECO:0000256" key="2">
    <source>
        <dbReference type="SAM" id="Phobius"/>
    </source>
</evidence>
<feature type="region of interest" description="Disordered" evidence="1">
    <location>
        <begin position="264"/>
        <end position="320"/>
    </location>
</feature>
<feature type="compositionally biased region" description="Low complexity" evidence="1">
    <location>
        <begin position="305"/>
        <end position="320"/>
    </location>
</feature>
<dbReference type="EMBL" id="BSBI01000002">
    <property type="protein sequence ID" value="GLF93743.1"/>
    <property type="molecule type" value="Genomic_DNA"/>
</dbReference>
<sequence>MAGRRDPPEGTPDGLPDGGEDEYRSVVFDESFVRAARLQEYSALERLDGHTRAVRSLPSRTPRSGSLPTVFIIGMLSLLIALVFGTAIYLGVRPSFQAKQATRPAPLRITVIPLAPQGPVPGGAPADLFARSPAAHFRTGAAGIVLPGVRRTEHFSTDQVVAALTTVKDYLVESSLNPEVLTGSAVRPVRLLLDPDQHQQFDRSMATPAPDGRHAATGWLVRYDPARVALADPAVRVRGTLTVTEAASGTLEITSDHTFVYALRPATGRPGGTSRDDDSDQEDAHRRDDPAAPAAGTGPYTSAFGATGTPRRTTGPLGAPADASLFTVRRELHFRFDREDLDRHRAELVAGRVQAGPHSCATDASGALRPLLAGQQATTGLPAATDPYAPDGHPAALCGSLDPAAQPTPQDPGPAHS</sequence>
<feature type="region of interest" description="Disordered" evidence="1">
    <location>
        <begin position="380"/>
        <end position="417"/>
    </location>
</feature>